<keyword evidence="6" id="KW-1185">Reference proteome</keyword>
<keyword evidence="3" id="KW-0949">S-adenosyl-L-methionine</keyword>
<organism evidence="5 6">
    <name type="scientific">Actinomadura fibrosa</name>
    <dbReference type="NCBI Taxonomy" id="111802"/>
    <lineage>
        <taxon>Bacteria</taxon>
        <taxon>Bacillati</taxon>
        <taxon>Actinomycetota</taxon>
        <taxon>Actinomycetes</taxon>
        <taxon>Streptosporangiales</taxon>
        <taxon>Thermomonosporaceae</taxon>
        <taxon>Actinomadura</taxon>
    </lineage>
</organism>
<protein>
    <submittedName>
        <fullName evidence="5">Methyltransferase</fullName>
    </submittedName>
</protein>
<dbReference type="GO" id="GO:0032259">
    <property type="term" value="P:methylation"/>
    <property type="evidence" value="ECO:0007669"/>
    <property type="project" value="UniProtKB-KW"/>
</dbReference>
<dbReference type="GO" id="GO:0008168">
    <property type="term" value="F:methyltransferase activity"/>
    <property type="evidence" value="ECO:0007669"/>
    <property type="project" value="UniProtKB-KW"/>
</dbReference>
<dbReference type="SUPFAM" id="SSF46785">
    <property type="entry name" value="Winged helix' DNA-binding domain"/>
    <property type="match status" value="1"/>
</dbReference>
<dbReference type="Proteomes" id="UP001597063">
    <property type="component" value="Unassembled WGS sequence"/>
</dbReference>
<keyword evidence="2" id="KW-0808">Transferase</keyword>
<dbReference type="Pfam" id="PF00891">
    <property type="entry name" value="Methyltransf_2"/>
    <property type="match status" value="1"/>
</dbReference>
<feature type="domain" description="O-methyltransferase C-terminal" evidence="4">
    <location>
        <begin position="153"/>
        <end position="314"/>
    </location>
</feature>
<dbReference type="PIRSF" id="PIRSF005739">
    <property type="entry name" value="O-mtase"/>
    <property type="match status" value="1"/>
</dbReference>
<dbReference type="Gene3D" id="1.10.287.1350">
    <property type="match status" value="1"/>
</dbReference>
<keyword evidence="1 5" id="KW-0489">Methyltransferase</keyword>
<proteinExistence type="predicted"/>
<evidence type="ECO:0000313" key="6">
    <source>
        <dbReference type="Proteomes" id="UP001597063"/>
    </source>
</evidence>
<dbReference type="Gene3D" id="1.10.10.10">
    <property type="entry name" value="Winged helix-like DNA-binding domain superfamily/Winged helix DNA-binding domain"/>
    <property type="match status" value="1"/>
</dbReference>
<evidence type="ECO:0000256" key="1">
    <source>
        <dbReference type="ARBA" id="ARBA00022603"/>
    </source>
</evidence>
<name>A0ABW2Y1S0_9ACTN</name>
<dbReference type="InterPro" id="IPR036388">
    <property type="entry name" value="WH-like_DNA-bd_sf"/>
</dbReference>
<evidence type="ECO:0000256" key="3">
    <source>
        <dbReference type="ARBA" id="ARBA00022691"/>
    </source>
</evidence>
<dbReference type="EMBL" id="JBHTGP010000035">
    <property type="protein sequence ID" value="MFD0692000.1"/>
    <property type="molecule type" value="Genomic_DNA"/>
</dbReference>
<evidence type="ECO:0000259" key="4">
    <source>
        <dbReference type="Pfam" id="PF00891"/>
    </source>
</evidence>
<dbReference type="InterPro" id="IPR029063">
    <property type="entry name" value="SAM-dependent_MTases_sf"/>
</dbReference>
<reference evidence="6" key="1">
    <citation type="journal article" date="2019" name="Int. J. Syst. Evol. Microbiol.">
        <title>The Global Catalogue of Microorganisms (GCM) 10K type strain sequencing project: providing services to taxonomists for standard genome sequencing and annotation.</title>
        <authorList>
            <consortium name="The Broad Institute Genomics Platform"/>
            <consortium name="The Broad Institute Genome Sequencing Center for Infectious Disease"/>
            <person name="Wu L."/>
            <person name="Ma J."/>
        </authorList>
    </citation>
    <scope>NUCLEOTIDE SEQUENCE [LARGE SCALE GENOMIC DNA]</scope>
    <source>
        <strain evidence="6">JCM 9371</strain>
    </source>
</reference>
<dbReference type="SUPFAM" id="SSF53335">
    <property type="entry name" value="S-adenosyl-L-methionine-dependent methyltransferases"/>
    <property type="match status" value="1"/>
</dbReference>
<dbReference type="PANTHER" id="PTHR43712:SF2">
    <property type="entry name" value="O-METHYLTRANSFERASE CICE"/>
    <property type="match status" value="1"/>
</dbReference>
<sequence>MPDDPAAKADIPDPIMIMLTGGLFTHVGYALARLGVADEMSDAPSDVTSLAEKVSAHPDALLQLLRTGVYLGVFTESPGRHFALTAAGRQLREDAPQSRKASLIRSVERNGPIMSEIMHTVRTGLPAYEKVHGTPFFNRPEDKYQLHIGGSPHVREMMSRYGFPAEGTVVDVAGGYGYVLTGILRDHPALRGVLFDQPHAIKLAEELIDEDVADRCELVGGSFFDSIPTGGDVYLVTRTLHNWSDEATLTVLKNIRAAMPDSARLLVAERLMEPDFRRRAAMTVYLDFYMLLLNGGRERTEEEYRDLLERSGFRVSGVHPSTAPPETPAEGLLEAVPV</sequence>
<dbReference type="InterPro" id="IPR036390">
    <property type="entry name" value="WH_DNA-bd_sf"/>
</dbReference>
<evidence type="ECO:0000256" key="2">
    <source>
        <dbReference type="ARBA" id="ARBA00022679"/>
    </source>
</evidence>
<dbReference type="InterPro" id="IPR016461">
    <property type="entry name" value="COMT-like"/>
</dbReference>
<dbReference type="PANTHER" id="PTHR43712">
    <property type="entry name" value="PUTATIVE (AFU_ORTHOLOGUE AFUA_4G14580)-RELATED"/>
    <property type="match status" value="1"/>
</dbReference>
<comment type="caution">
    <text evidence="5">The sequence shown here is derived from an EMBL/GenBank/DDBJ whole genome shotgun (WGS) entry which is preliminary data.</text>
</comment>
<dbReference type="PROSITE" id="PS51683">
    <property type="entry name" value="SAM_OMT_II"/>
    <property type="match status" value="1"/>
</dbReference>
<dbReference type="InterPro" id="IPR001077">
    <property type="entry name" value="COMT_C"/>
</dbReference>
<dbReference type="Gene3D" id="3.40.50.150">
    <property type="entry name" value="Vaccinia Virus protein VP39"/>
    <property type="match status" value="1"/>
</dbReference>
<accession>A0ABW2Y1S0</accession>
<evidence type="ECO:0000313" key="5">
    <source>
        <dbReference type="EMBL" id="MFD0692000.1"/>
    </source>
</evidence>
<gene>
    <name evidence="5" type="ORF">ACFQZM_46460</name>
</gene>
<dbReference type="RefSeq" id="WP_131759903.1">
    <property type="nucleotide sequence ID" value="NZ_CAACUY010000094.1"/>
</dbReference>